<reference evidence="2" key="1">
    <citation type="submission" date="2022-08" db="EMBL/GenBank/DDBJ databases">
        <authorList>
            <person name="Dale J.L."/>
        </authorList>
    </citation>
    <scope>NUCLEOTIDE SEQUENCE</scope>
    <source>
        <strain evidence="2">2022EL-00758</strain>
    </source>
</reference>
<dbReference type="RefSeq" id="WP_107679537.1">
    <property type="nucleotide sequence ID" value="NZ_CP066127.1"/>
</dbReference>
<proteinExistence type="predicted"/>
<accession>A0A9Q4GSP7</accession>
<evidence type="ECO:0000313" key="2">
    <source>
        <dbReference type="EMBL" id="MCY0791171.1"/>
    </source>
</evidence>
<evidence type="ECO:0000256" key="1">
    <source>
        <dbReference type="SAM" id="Phobius"/>
    </source>
</evidence>
<keyword evidence="1" id="KW-0812">Transmembrane</keyword>
<keyword evidence="1" id="KW-1133">Transmembrane helix</keyword>
<dbReference type="EMBL" id="JAPNMI010000009">
    <property type="protein sequence ID" value="MCY0791171.1"/>
    <property type="molecule type" value="Genomic_DNA"/>
</dbReference>
<feature type="transmembrane region" description="Helical" evidence="1">
    <location>
        <begin position="44"/>
        <end position="62"/>
    </location>
</feature>
<dbReference type="Proteomes" id="UP001076655">
    <property type="component" value="Unassembled WGS sequence"/>
</dbReference>
<protein>
    <submittedName>
        <fullName evidence="2">Uncharacterized protein</fullName>
    </submittedName>
</protein>
<sequence length="104" mass="11841">MNDINELFSFGWIELIFFYLVSFFLILFVLALNKIISKKNIKSLNLIGAYLSIGLGVIFFLIFGIGKDFTAGGLFIRHGNEMTIRLSSFLLAFLCLFTYPKAKK</sequence>
<organism evidence="2 3">
    <name type="scientific">Morganella morganii</name>
    <name type="common">Proteus morganii</name>
    <dbReference type="NCBI Taxonomy" id="582"/>
    <lineage>
        <taxon>Bacteria</taxon>
        <taxon>Pseudomonadati</taxon>
        <taxon>Pseudomonadota</taxon>
        <taxon>Gammaproteobacteria</taxon>
        <taxon>Enterobacterales</taxon>
        <taxon>Morganellaceae</taxon>
        <taxon>Morganella</taxon>
    </lineage>
</organism>
<gene>
    <name evidence="2" type="ORF">N0392_15925</name>
</gene>
<comment type="caution">
    <text evidence="2">The sequence shown here is derived from an EMBL/GenBank/DDBJ whole genome shotgun (WGS) entry which is preliminary data.</text>
</comment>
<feature type="transmembrane region" description="Helical" evidence="1">
    <location>
        <begin position="82"/>
        <end position="99"/>
    </location>
</feature>
<evidence type="ECO:0000313" key="3">
    <source>
        <dbReference type="Proteomes" id="UP001076655"/>
    </source>
</evidence>
<keyword evidence="1" id="KW-0472">Membrane</keyword>
<feature type="transmembrane region" description="Helical" evidence="1">
    <location>
        <begin position="12"/>
        <end position="32"/>
    </location>
</feature>
<name>A0A9Q4GSP7_MORMO</name>
<dbReference type="AlphaFoldDB" id="A0A9Q4GSP7"/>